<dbReference type="AlphaFoldDB" id="A0AAD9AKU0"/>
<comment type="caution">
    <text evidence="1">The sequence shown here is derived from an EMBL/GenBank/DDBJ whole genome shotgun (WGS) entry which is preliminary data.</text>
</comment>
<sequence>MSAVPSTLPNTRHEVEAWLLNNFVAFDSLDITEHPKIFAKGAQLQFANNPILHGIEEIQQSFVPAFSALSYMKHVPVTFDKVDNKVWFTVKISYRANGDPENQTITIPASALAHLVTEGEEVGKLARFQVFLDNRPVLERIKYVSRLNDKEGDTI</sequence>
<accession>A0AAD9AKU0</accession>
<dbReference type="SUPFAM" id="SSF54427">
    <property type="entry name" value="NTF2-like"/>
    <property type="match status" value="1"/>
</dbReference>
<keyword evidence="2" id="KW-1185">Reference proteome</keyword>
<name>A0AAD9AKU0_9PEZI</name>
<dbReference type="EMBL" id="JAQOWY010000165">
    <property type="protein sequence ID" value="KAK1848665.1"/>
    <property type="molecule type" value="Genomic_DNA"/>
</dbReference>
<organism evidence="1 2">
    <name type="scientific">Colletotrichum chrysophilum</name>
    <dbReference type="NCBI Taxonomy" id="1836956"/>
    <lineage>
        <taxon>Eukaryota</taxon>
        <taxon>Fungi</taxon>
        <taxon>Dikarya</taxon>
        <taxon>Ascomycota</taxon>
        <taxon>Pezizomycotina</taxon>
        <taxon>Sordariomycetes</taxon>
        <taxon>Hypocreomycetidae</taxon>
        <taxon>Glomerellales</taxon>
        <taxon>Glomerellaceae</taxon>
        <taxon>Colletotrichum</taxon>
        <taxon>Colletotrichum gloeosporioides species complex</taxon>
    </lineage>
</organism>
<evidence type="ECO:0008006" key="3">
    <source>
        <dbReference type="Google" id="ProtNLM"/>
    </source>
</evidence>
<dbReference type="InterPro" id="IPR032710">
    <property type="entry name" value="NTF2-like_dom_sf"/>
</dbReference>
<evidence type="ECO:0000313" key="1">
    <source>
        <dbReference type="EMBL" id="KAK1848665.1"/>
    </source>
</evidence>
<proteinExistence type="predicted"/>
<dbReference type="Gene3D" id="3.10.450.50">
    <property type="match status" value="1"/>
</dbReference>
<gene>
    <name evidence="1" type="ORF">CCHR01_08713</name>
</gene>
<protein>
    <recommendedName>
        <fullName evidence="3">SnoaL-like domain-containing protein</fullName>
    </recommendedName>
</protein>
<evidence type="ECO:0000313" key="2">
    <source>
        <dbReference type="Proteomes" id="UP001243330"/>
    </source>
</evidence>
<reference evidence="1" key="1">
    <citation type="submission" date="2023-01" db="EMBL/GenBank/DDBJ databases">
        <title>Colletotrichum chrysophilum M932 genome sequence.</title>
        <authorList>
            <person name="Baroncelli R."/>
        </authorList>
    </citation>
    <scope>NUCLEOTIDE SEQUENCE</scope>
    <source>
        <strain evidence="1">M932</strain>
    </source>
</reference>
<dbReference type="Proteomes" id="UP001243330">
    <property type="component" value="Unassembled WGS sequence"/>
</dbReference>